<sequence length="184" mass="21325">MTAEFINALSILKEWVSKNKVILETKKWTNGEEMIESESLKFNVQPISGKELEEIKSYTQYLLPESYYHFLSEIGSGQFFIGEYLPCFEIYNLAELAENNTNVQKEIESVGEEVSADFIMIGMHCSMGDWMGFCTTKNGKKNYDVFSHEYPIGEYVEISDELKSWRTFEEWLIKAVETKGEETL</sequence>
<dbReference type="Proteomes" id="UP000186744">
    <property type="component" value="Unassembled WGS sequence"/>
</dbReference>
<dbReference type="SUPFAM" id="SSF160631">
    <property type="entry name" value="SMI1/KNR4-like"/>
    <property type="match status" value="1"/>
</dbReference>
<dbReference type="AlphaFoldDB" id="A0A1N7KD57"/>
<dbReference type="SMART" id="SM00860">
    <property type="entry name" value="SMI1_KNR4"/>
    <property type="match status" value="1"/>
</dbReference>
<organism evidence="2 3">
    <name type="scientific">Chryseobacterium ureilyticum</name>
    <dbReference type="NCBI Taxonomy" id="373668"/>
    <lineage>
        <taxon>Bacteria</taxon>
        <taxon>Pseudomonadati</taxon>
        <taxon>Bacteroidota</taxon>
        <taxon>Flavobacteriia</taxon>
        <taxon>Flavobacteriales</taxon>
        <taxon>Weeksellaceae</taxon>
        <taxon>Chryseobacterium group</taxon>
        <taxon>Chryseobacterium</taxon>
    </lineage>
</organism>
<accession>A0A1N7KD57</accession>
<dbReference type="RefSeq" id="WP_076549485.1">
    <property type="nucleotide sequence ID" value="NZ_FTOL01000001.1"/>
</dbReference>
<evidence type="ECO:0000313" key="3">
    <source>
        <dbReference type="Proteomes" id="UP000186744"/>
    </source>
</evidence>
<evidence type="ECO:0000313" key="2">
    <source>
        <dbReference type="EMBL" id="SIS59535.1"/>
    </source>
</evidence>
<reference evidence="3" key="1">
    <citation type="submission" date="2017-01" db="EMBL/GenBank/DDBJ databases">
        <authorList>
            <person name="Varghese N."/>
            <person name="Submissions S."/>
        </authorList>
    </citation>
    <scope>NUCLEOTIDE SEQUENCE [LARGE SCALE GENOMIC DNA]</scope>
    <source>
        <strain evidence="3">DSM 18017</strain>
    </source>
</reference>
<dbReference type="Gene3D" id="3.40.1580.10">
    <property type="entry name" value="SMI1/KNR4-like"/>
    <property type="match status" value="1"/>
</dbReference>
<dbReference type="EMBL" id="FTOL01000001">
    <property type="protein sequence ID" value="SIS59535.1"/>
    <property type="molecule type" value="Genomic_DNA"/>
</dbReference>
<keyword evidence="3" id="KW-1185">Reference proteome</keyword>
<name>A0A1N7KD57_9FLAO</name>
<dbReference type="Pfam" id="PF09346">
    <property type="entry name" value="SMI1_KNR4"/>
    <property type="match status" value="1"/>
</dbReference>
<proteinExistence type="predicted"/>
<protein>
    <submittedName>
        <fullName evidence="2">SMI1-KNR4 cell-wall</fullName>
    </submittedName>
</protein>
<gene>
    <name evidence="2" type="ORF">SAMN05421786_101390</name>
</gene>
<dbReference type="InterPro" id="IPR037883">
    <property type="entry name" value="Knr4/Smi1-like_sf"/>
</dbReference>
<feature type="domain" description="Knr4/Smi1-like" evidence="1">
    <location>
        <begin position="46"/>
        <end position="174"/>
    </location>
</feature>
<dbReference type="InterPro" id="IPR018958">
    <property type="entry name" value="Knr4/Smi1-like_dom"/>
</dbReference>
<dbReference type="OrthoDB" id="8612867at2"/>
<evidence type="ECO:0000259" key="1">
    <source>
        <dbReference type="SMART" id="SM00860"/>
    </source>
</evidence>